<dbReference type="InterPro" id="IPR027065">
    <property type="entry name" value="Lon_Prtase"/>
</dbReference>
<sequence length="343" mass="37889">MFKRLRYVTVFIFAVILAIVVMYVPLPYYITKPGLAEDLKPYVKVEGGYEEEGDFMLVTVSMSRASITSYIAAKLDRYQEIYPKEAILGQEENDAEYQFRQLHLMQESQTAAIYNAYQYAGKSVEFENRGVLVISVADNMPATGKLKIGDRLTAIDGKELHTADEFIAYVKRKRSGEKVKIEFERQGKKEYVTLGLAPIQGETDRLGVGVQITTDQKLKVSPNVKIDAHRIGGPSAGMMFTLEIYNQLTEADLTKGYEIAGTGTINAKGEVGPIGGISQKVIAADTAGADIFFAPNEKGNKNSNYQEAVKTAKDIGSKMKIVPVDVLDDALTYLDKLPPEQAD</sequence>
<comment type="caution">
    <text evidence="5">The sequence shown here is derived from an EMBL/GenBank/DDBJ whole genome shotgun (WGS) entry which is preliminary data.</text>
</comment>
<reference evidence="5 6" key="1">
    <citation type="submission" date="2023-04" db="EMBL/GenBank/DDBJ databases">
        <title>Ectobacillus antri isolated from activated sludge.</title>
        <authorList>
            <person name="Yan P."/>
            <person name="Liu X."/>
        </authorList>
    </citation>
    <scope>NUCLEOTIDE SEQUENCE [LARGE SCALE GENOMIC DNA]</scope>
    <source>
        <strain evidence="5 6">C18H</strain>
    </source>
</reference>
<keyword evidence="2" id="KW-0812">Transmembrane</keyword>
<feature type="active site" evidence="1">
    <location>
        <position position="235"/>
    </location>
</feature>
<evidence type="ECO:0000256" key="1">
    <source>
        <dbReference type="PROSITE-ProRule" id="PRU01122"/>
    </source>
</evidence>
<evidence type="ECO:0000259" key="3">
    <source>
        <dbReference type="PROSITE" id="PS50106"/>
    </source>
</evidence>
<keyword evidence="2" id="KW-1133">Transmembrane helix</keyword>
<dbReference type="NCBIfam" id="NF041438">
    <property type="entry name" value="SepM_fam_S16"/>
    <property type="match status" value="1"/>
</dbReference>
<organism evidence="5 6">
    <name type="scientific">Ectobacillus antri</name>
    <dbReference type="NCBI Taxonomy" id="2486280"/>
    <lineage>
        <taxon>Bacteria</taxon>
        <taxon>Bacillati</taxon>
        <taxon>Bacillota</taxon>
        <taxon>Bacilli</taxon>
        <taxon>Bacillales</taxon>
        <taxon>Bacillaceae</taxon>
        <taxon>Ectobacillus</taxon>
    </lineage>
</organism>
<evidence type="ECO:0000313" key="5">
    <source>
        <dbReference type="EMBL" id="MDG5752494.1"/>
    </source>
</evidence>
<dbReference type="InterPro" id="IPR008269">
    <property type="entry name" value="Lon_proteolytic"/>
</dbReference>
<feature type="active site" evidence="1">
    <location>
        <position position="280"/>
    </location>
</feature>
<keyword evidence="1 5" id="KW-0645">Protease</keyword>
<dbReference type="Proteomes" id="UP001218246">
    <property type="component" value="Unassembled WGS sequence"/>
</dbReference>
<dbReference type="PROSITE" id="PS51786">
    <property type="entry name" value="LON_PROTEOLYTIC"/>
    <property type="match status" value="1"/>
</dbReference>
<dbReference type="EMBL" id="JARULN010000001">
    <property type="protein sequence ID" value="MDG5752494.1"/>
    <property type="molecule type" value="Genomic_DNA"/>
</dbReference>
<protein>
    <recommendedName>
        <fullName evidence="1">endopeptidase La</fullName>
        <ecNumber evidence="1">3.4.21.53</ecNumber>
    </recommendedName>
</protein>
<dbReference type="Gene3D" id="3.30.230.10">
    <property type="match status" value="1"/>
</dbReference>
<gene>
    <name evidence="5" type="ORF">P6P90_00575</name>
</gene>
<dbReference type="Pfam" id="PF13180">
    <property type="entry name" value="PDZ_2"/>
    <property type="match status" value="1"/>
</dbReference>
<feature type="domain" description="PDZ" evidence="3">
    <location>
        <begin position="101"/>
        <end position="187"/>
    </location>
</feature>
<keyword evidence="1 5" id="KW-0378">Hydrolase</keyword>
<dbReference type="GO" id="GO:0008233">
    <property type="term" value="F:peptidase activity"/>
    <property type="evidence" value="ECO:0007669"/>
    <property type="project" value="UniProtKB-KW"/>
</dbReference>
<dbReference type="EC" id="3.4.21.53" evidence="1"/>
<name>A0ABT6H177_9BACI</name>
<dbReference type="PANTHER" id="PTHR10046">
    <property type="entry name" value="ATP DEPENDENT LON PROTEASE FAMILY MEMBER"/>
    <property type="match status" value="1"/>
</dbReference>
<dbReference type="InterPro" id="IPR036034">
    <property type="entry name" value="PDZ_sf"/>
</dbReference>
<keyword evidence="2" id="KW-0472">Membrane</keyword>
<proteinExistence type="inferred from homology"/>
<accession>A0ABT6H177</accession>
<dbReference type="SMART" id="SM00228">
    <property type="entry name" value="PDZ"/>
    <property type="match status" value="1"/>
</dbReference>
<evidence type="ECO:0000313" key="6">
    <source>
        <dbReference type="Proteomes" id="UP001218246"/>
    </source>
</evidence>
<dbReference type="InterPro" id="IPR020568">
    <property type="entry name" value="Ribosomal_Su5_D2-typ_SF"/>
</dbReference>
<dbReference type="RefSeq" id="WP_124563568.1">
    <property type="nucleotide sequence ID" value="NZ_JARRRY010000001.1"/>
</dbReference>
<feature type="domain" description="Lon proteolytic" evidence="4">
    <location>
        <begin position="231"/>
        <end position="337"/>
    </location>
</feature>
<dbReference type="GO" id="GO:0006508">
    <property type="term" value="P:proteolysis"/>
    <property type="evidence" value="ECO:0007669"/>
    <property type="project" value="UniProtKB-KW"/>
</dbReference>
<evidence type="ECO:0000259" key="4">
    <source>
        <dbReference type="PROSITE" id="PS51786"/>
    </source>
</evidence>
<dbReference type="InterPro" id="IPR014721">
    <property type="entry name" value="Ribsml_uS5_D2-typ_fold_subgr"/>
</dbReference>
<dbReference type="InterPro" id="IPR001478">
    <property type="entry name" value="PDZ"/>
</dbReference>
<evidence type="ECO:0000256" key="2">
    <source>
        <dbReference type="SAM" id="Phobius"/>
    </source>
</evidence>
<keyword evidence="6" id="KW-1185">Reference proteome</keyword>
<comment type="catalytic activity">
    <reaction evidence="1">
        <text>Hydrolysis of proteins in presence of ATP.</text>
        <dbReference type="EC" id="3.4.21.53"/>
    </reaction>
</comment>
<dbReference type="SUPFAM" id="SSF50156">
    <property type="entry name" value="PDZ domain-like"/>
    <property type="match status" value="1"/>
</dbReference>
<comment type="similarity">
    <text evidence="1">Belongs to the peptidase S16 family.</text>
</comment>
<dbReference type="SUPFAM" id="SSF54211">
    <property type="entry name" value="Ribosomal protein S5 domain 2-like"/>
    <property type="match status" value="1"/>
</dbReference>
<feature type="transmembrane region" description="Helical" evidence="2">
    <location>
        <begin position="7"/>
        <end position="30"/>
    </location>
</feature>
<dbReference type="PROSITE" id="PS50106">
    <property type="entry name" value="PDZ"/>
    <property type="match status" value="1"/>
</dbReference>
<keyword evidence="1" id="KW-0720">Serine protease</keyword>